<dbReference type="Pfam" id="PF00722">
    <property type="entry name" value="Glyco_hydro_16"/>
    <property type="match status" value="1"/>
</dbReference>
<reference evidence="4 5" key="1">
    <citation type="submission" date="2024-02" db="EMBL/GenBank/DDBJ databases">
        <title>Chromosome-scale genome assembly of the rough periwinkle Littorina saxatilis.</title>
        <authorList>
            <person name="De Jode A."/>
            <person name="Faria R."/>
            <person name="Formenti G."/>
            <person name="Sims Y."/>
            <person name="Smith T.P."/>
            <person name="Tracey A."/>
            <person name="Wood J.M.D."/>
            <person name="Zagrodzka Z.B."/>
            <person name="Johannesson K."/>
            <person name="Butlin R.K."/>
            <person name="Leder E.H."/>
        </authorList>
    </citation>
    <scope>NUCLEOTIDE SEQUENCE [LARGE SCALE GENOMIC DNA]</scope>
    <source>
        <strain evidence="4">Snail1</strain>
        <tissue evidence="4">Muscle</tissue>
    </source>
</reference>
<feature type="signal peptide" evidence="2">
    <location>
        <begin position="1"/>
        <end position="21"/>
    </location>
</feature>
<organism evidence="4 5">
    <name type="scientific">Littorina saxatilis</name>
    <dbReference type="NCBI Taxonomy" id="31220"/>
    <lineage>
        <taxon>Eukaryota</taxon>
        <taxon>Metazoa</taxon>
        <taxon>Spiralia</taxon>
        <taxon>Lophotrochozoa</taxon>
        <taxon>Mollusca</taxon>
        <taxon>Gastropoda</taxon>
        <taxon>Caenogastropoda</taxon>
        <taxon>Littorinimorpha</taxon>
        <taxon>Littorinoidea</taxon>
        <taxon>Littorinidae</taxon>
        <taxon>Littorina</taxon>
    </lineage>
</organism>
<evidence type="ECO:0000256" key="1">
    <source>
        <dbReference type="ARBA" id="ARBA00006865"/>
    </source>
</evidence>
<dbReference type="PROSITE" id="PS51762">
    <property type="entry name" value="GH16_2"/>
    <property type="match status" value="1"/>
</dbReference>
<dbReference type="PROSITE" id="PS51257">
    <property type="entry name" value="PROKAR_LIPOPROTEIN"/>
    <property type="match status" value="1"/>
</dbReference>
<dbReference type="GO" id="GO:0004553">
    <property type="term" value="F:hydrolase activity, hydrolyzing O-glycosyl compounds"/>
    <property type="evidence" value="ECO:0007669"/>
    <property type="project" value="InterPro"/>
</dbReference>
<evidence type="ECO:0000256" key="2">
    <source>
        <dbReference type="SAM" id="SignalP"/>
    </source>
</evidence>
<dbReference type="InterPro" id="IPR000757">
    <property type="entry name" value="Beta-glucanase-like"/>
</dbReference>
<accession>A0AAN9GAT6</accession>
<dbReference type="Gene3D" id="2.60.120.200">
    <property type="match status" value="1"/>
</dbReference>
<evidence type="ECO:0000259" key="3">
    <source>
        <dbReference type="PROSITE" id="PS51762"/>
    </source>
</evidence>
<dbReference type="AlphaFoldDB" id="A0AAN9GAT6"/>
<dbReference type="GO" id="GO:0005975">
    <property type="term" value="P:carbohydrate metabolic process"/>
    <property type="evidence" value="ECO:0007669"/>
    <property type="project" value="InterPro"/>
</dbReference>
<dbReference type="Proteomes" id="UP001374579">
    <property type="component" value="Unassembled WGS sequence"/>
</dbReference>
<dbReference type="InterPro" id="IPR013320">
    <property type="entry name" value="ConA-like_dom_sf"/>
</dbReference>
<dbReference type="EMBL" id="JBAMIC010000010">
    <property type="protein sequence ID" value="KAK7102123.1"/>
    <property type="molecule type" value="Genomic_DNA"/>
</dbReference>
<dbReference type="PANTHER" id="PTHR10963:SF55">
    <property type="entry name" value="GLYCOSIDE HYDROLASE FAMILY 16 PROTEIN"/>
    <property type="match status" value="1"/>
</dbReference>
<evidence type="ECO:0000313" key="5">
    <source>
        <dbReference type="Proteomes" id="UP001374579"/>
    </source>
</evidence>
<keyword evidence="2" id="KW-0732">Signal</keyword>
<feature type="chain" id="PRO_5042841397" description="GH16 domain-containing protein" evidence="2">
    <location>
        <begin position="22"/>
        <end position="450"/>
    </location>
</feature>
<dbReference type="SUPFAM" id="SSF49899">
    <property type="entry name" value="Concanavalin A-like lectins/glucanases"/>
    <property type="match status" value="1"/>
</dbReference>
<gene>
    <name evidence="4" type="ORF">V1264_020391</name>
</gene>
<evidence type="ECO:0000313" key="4">
    <source>
        <dbReference type="EMBL" id="KAK7102123.1"/>
    </source>
</evidence>
<keyword evidence="5" id="KW-1185">Reference proteome</keyword>
<sequence length="450" mass="50804">MRTFVWTTVVAGIFLVSCSWAITPVWKRGEDGRLSVSVPDILGTHNVTVTVDKDDQQEVVVFIPNKSADNTWRAVIDGISKNDVIAYAIEYLLPDTHHRFSGSYTPEDKDSETGLTLGSEHYLRRRATTVFYDDFSSGHIDPKKWTHDIMASGIGHFQIWSPESRNSYVKNGMLYLKPTLTVDRFGSDIMEHGTIDVKQIWGACQPVWGSDSCVTHGRQNRPVMGALLRSSGTIRFGRVEVVAKISKGDWVKPAIWMMPKESHYGGWPQSGEMDIMESVGNLHLKHPNGLSVGADCDFSTIHYGNGREGTAHARHGGEFRLHGTTFADGFHTFWLDWTESHIKMGVDDHTSLTVNTPSQGFWNEANLHGNNIWAHGGKSAPFDRPFYLILNVAVGGSFFWDGFINSPYKRPWSHGPNDTYEFWQNRHLWLPTWHGEDTAMKVKSVKMMQY</sequence>
<name>A0AAN9GAT6_9CAEN</name>
<dbReference type="InterPro" id="IPR050546">
    <property type="entry name" value="Glycosyl_Hydrlase_16"/>
</dbReference>
<comment type="caution">
    <text evidence="4">The sequence shown here is derived from an EMBL/GenBank/DDBJ whole genome shotgun (WGS) entry which is preliminary data.</text>
</comment>
<dbReference type="PANTHER" id="PTHR10963">
    <property type="entry name" value="GLYCOSYL HYDROLASE-RELATED"/>
    <property type="match status" value="1"/>
</dbReference>
<feature type="domain" description="GH16" evidence="3">
    <location>
        <begin position="98"/>
        <end position="450"/>
    </location>
</feature>
<comment type="similarity">
    <text evidence="1">Belongs to the glycosyl hydrolase 16 family.</text>
</comment>
<protein>
    <recommendedName>
        <fullName evidence="3">GH16 domain-containing protein</fullName>
    </recommendedName>
</protein>
<proteinExistence type="inferred from homology"/>